<organism evidence="1 2">
    <name type="scientific">Boeremia exigua</name>
    <dbReference type="NCBI Taxonomy" id="749465"/>
    <lineage>
        <taxon>Eukaryota</taxon>
        <taxon>Fungi</taxon>
        <taxon>Dikarya</taxon>
        <taxon>Ascomycota</taxon>
        <taxon>Pezizomycotina</taxon>
        <taxon>Dothideomycetes</taxon>
        <taxon>Pleosporomycetidae</taxon>
        <taxon>Pleosporales</taxon>
        <taxon>Pleosporineae</taxon>
        <taxon>Didymellaceae</taxon>
        <taxon>Boeremia</taxon>
    </lineage>
</organism>
<protein>
    <submittedName>
        <fullName evidence="1">Uncharacterized protein</fullName>
    </submittedName>
</protein>
<sequence>MKYQYITILAAAAAVTVAQPYQRIHRHTHAHAGHMARAASTLSAPAAVETVIVYELDGHIITEEEARRGIANGTLRWGDDGILSSSIKRPVALPTAIPSSSSQVKVPVQKQPSTTQVQQVETQRPTSSTNELTTAAAPAPSSVPTPASAQASSSPPAPSSAPAPPQVPAPITAPELSPEDPNDLVDEYGNCESCDKPFPNGVIPCSQFPYGYGAMPLHNEGLGGWSGIQDPVYRGADGFDNIRTVVKDSCSDGSCCTEGTFCSYGCPNPYLKLSFPKKQGRTGQTVGGLFCNDKGMLEMADGSIGKTLCGKGSTKMTVKVQNKLKKSVSICRTDYPGTESMTFPLTVGPGETGYLANPDQSKYFFWEGKATSAHYYVNKQGVPESEACTWGHDGKGVGNWSPTIFGTSFDDIASNVGYSSLKQNELNWNEQLDYSITFVGDGVTNACKYKASTVKYGQGDKWFDSIKEGCTAGVSEGSTLTLVLTDD</sequence>
<proteinExistence type="predicted"/>
<accession>A0ACC2I233</accession>
<name>A0ACC2I233_9PLEO</name>
<gene>
    <name evidence="1" type="ORF">OPT61_g7642</name>
</gene>
<evidence type="ECO:0000313" key="1">
    <source>
        <dbReference type="EMBL" id="KAJ8109190.1"/>
    </source>
</evidence>
<dbReference type="Proteomes" id="UP001153331">
    <property type="component" value="Unassembled WGS sequence"/>
</dbReference>
<dbReference type="EMBL" id="JAPHNI010000644">
    <property type="protein sequence ID" value="KAJ8109190.1"/>
    <property type="molecule type" value="Genomic_DNA"/>
</dbReference>
<comment type="caution">
    <text evidence="1">The sequence shown here is derived from an EMBL/GenBank/DDBJ whole genome shotgun (WGS) entry which is preliminary data.</text>
</comment>
<keyword evidence="2" id="KW-1185">Reference proteome</keyword>
<reference evidence="1" key="1">
    <citation type="submission" date="2022-11" db="EMBL/GenBank/DDBJ databases">
        <title>Genome Sequence of Boeremia exigua.</title>
        <authorList>
            <person name="Buettner E."/>
        </authorList>
    </citation>
    <scope>NUCLEOTIDE SEQUENCE</scope>
    <source>
        <strain evidence="1">CU02</strain>
    </source>
</reference>
<evidence type="ECO:0000313" key="2">
    <source>
        <dbReference type="Proteomes" id="UP001153331"/>
    </source>
</evidence>